<dbReference type="AlphaFoldDB" id="A0A449BE28"/>
<dbReference type="Proteomes" id="UP000289841">
    <property type="component" value="Chromosome"/>
</dbReference>
<dbReference type="OrthoDB" id="384162at2"/>
<name>A0A449BE28_HAPAX</name>
<dbReference type="EMBL" id="LR215048">
    <property type="protein sequence ID" value="VEU80685.1"/>
    <property type="molecule type" value="Genomic_DNA"/>
</dbReference>
<proteinExistence type="predicted"/>
<evidence type="ECO:0000256" key="1">
    <source>
        <dbReference type="SAM" id="Phobius"/>
    </source>
</evidence>
<protein>
    <submittedName>
        <fullName evidence="2">Uncharacterized protein</fullName>
    </submittedName>
</protein>
<reference evidence="2 3" key="1">
    <citation type="submission" date="2019-01" db="EMBL/GenBank/DDBJ databases">
        <authorList>
            <consortium name="Pathogen Informatics"/>
        </authorList>
    </citation>
    <scope>NUCLEOTIDE SEQUENCE [LARGE SCALE GENOMIC DNA]</scope>
    <source>
        <strain evidence="2 3">NCTC10138</strain>
    </source>
</reference>
<keyword evidence="1" id="KW-0812">Transmembrane</keyword>
<organism evidence="2 3">
    <name type="scientific">Haploplasma axanthum</name>
    <name type="common">Acholeplasma axanthum</name>
    <dbReference type="NCBI Taxonomy" id="29552"/>
    <lineage>
        <taxon>Bacteria</taxon>
        <taxon>Bacillati</taxon>
        <taxon>Mycoplasmatota</taxon>
        <taxon>Mollicutes</taxon>
        <taxon>Acholeplasmatales</taxon>
        <taxon>Acholeplasmataceae</taxon>
        <taxon>Haploplasma</taxon>
    </lineage>
</organism>
<keyword evidence="3" id="KW-1185">Reference proteome</keyword>
<gene>
    <name evidence="2" type="ORF">NCTC10138_01065</name>
</gene>
<feature type="transmembrane region" description="Helical" evidence="1">
    <location>
        <begin position="442"/>
        <end position="467"/>
    </location>
</feature>
<keyword evidence="1" id="KW-0472">Membrane</keyword>
<accession>A0A449BE28</accession>
<evidence type="ECO:0000313" key="2">
    <source>
        <dbReference type="EMBL" id="VEU80685.1"/>
    </source>
</evidence>
<keyword evidence="1" id="KW-1133">Transmembrane helix</keyword>
<sequence>MPRYEIDSKITVLKKEYNVKDIVEVLSNNPANKTLEFFQTIGLSFPRELRINQLRDVLRMPVLLTREERASLADEMNYRLSWFNQFTETQLVNLFSFFKDTDLDKKYLEHLWLAMIEHMTDKKISEHDFERFIKESTEHSKKNGIKLQNVIDYNKTINPLFFDQKGKIDGLKPDVFRPVLYKSSTITEIRELGLKYDVNVPKRLRKNELIDIIVAELKERGEYTKETEDKLNSMNILLIQRFAINNKIKASTELKKEEVIEYILSNANETREAYFVPSSSVYEVEASDIGEAMPEVIEKPIVIEEEPVVEEPVEEEVKAEPVVEEEIKQEPIVKEVIIEKVIEKEVPTKVATIDEETLNRILSKSDSTLRKEKKFRVEEVEEVRLNTVEYYGKKPKQYVIELNDKDTGIESVEPKEVDNKVYQVELTNYDVEKKRKFSFGRFLLKLFLIILLIALIILLIATIYVWVTPTAPTSGVFQKIEDFLNGIFKANSLQWLRDTFHKLIGTK</sequence>
<dbReference type="STRING" id="1278311.GCA_000428705_00328"/>
<dbReference type="RefSeq" id="WP_026390029.1">
    <property type="nucleotide sequence ID" value="NZ_LR215048.1"/>
</dbReference>
<dbReference type="KEGG" id="aaxa:NCTC10138_01065"/>
<evidence type="ECO:0000313" key="3">
    <source>
        <dbReference type="Proteomes" id="UP000289841"/>
    </source>
</evidence>